<protein>
    <submittedName>
        <fullName evidence="1">Uncharacterized protein</fullName>
    </submittedName>
</protein>
<dbReference type="AlphaFoldDB" id="A0A011WT40"/>
<organism evidence="1 2">
    <name type="scientific">Ruminococcus albus SY3</name>
    <dbReference type="NCBI Taxonomy" id="1341156"/>
    <lineage>
        <taxon>Bacteria</taxon>
        <taxon>Bacillati</taxon>
        <taxon>Bacillota</taxon>
        <taxon>Clostridia</taxon>
        <taxon>Eubacteriales</taxon>
        <taxon>Oscillospiraceae</taxon>
        <taxon>Ruminococcus</taxon>
    </lineage>
</organism>
<evidence type="ECO:0000313" key="1">
    <source>
        <dbReference type="EMBL" id="EXM40185.1"/>
    </source>
</evidence>
<dbReference type="PATRIC" id="fig|1341156.4.peg.1924"/>
<dbReference type="EMBL" id="JEOB01000002">
    <property type="protein sequence ID" value="EXM40185.1"/>
    <property type="molecule type" value="Genomic_DNA"/>
</dbReference>
<comment type="caution">
    <text evidence="1">The sequence shown here is derived from an EMBL/GenBank/DDBJ whole genome shotgun (WGS) entry which is preliminary data.</text>
</comment>
<sequence>MRYKNITLSEADTFPFAQVRNTFMCGKGQPQECLNGTEVLCEPILYITLPFRNIPKGQDR</sequence>
<proteinExistence type="predicted"/>
<name>A0A011WT40_RUMAL</name>
<accession>A0A011WT40</accession>
<dbReference type="Proteomes" id="UP000021369">
    <property type="component" value="Unassembled WGS sequence"/>
</dbReference>
<evidence type="ECO:0000313" key="2">
    <source>
        <dbReference type="Proteomes" id="UP000021369"/>
    </source>
</evidence>
<keyword evidence="2" id="KW-1185">Reference proteome</keyword>
<reference evidence="1 2" key="1">
    <citation type="submission" date="2013-06" db="EMBL/GenBank/DDBJ databases">
        <title>Rumen cellulosomics: divergent fiber-degrading strategies revealed by comparative genome-wide analysis of six Ruminococcal strains.</title>
        <authorList>
            <person name="Dassa B."/>
            <person name="Borovok I."/>
            <person name="Lamed R."/>
            <person name="Flint H."/>
            <person name="Yeoman C.J."/>
            <person name="White B."/>
            <person name="Bayer E.A."/>
        </authorList>
    </citation>
    <scope>NUCLEOTIDE SEQUENCE [LARGE SCALE GENOMIC DNA]</scope>
    <source>
        <strain evidence="1 2">SY3</strain>
    </source>
</reference>
<gene>
    <name evidence="1" type="ORF">RASY3_07570</name>
</gene>